<feature type="region of interest" description="Disordered" evidence="1">
    <location>
        <begin position="1"/>
        <end position="32"/>
    </location>
</feature>
<evidence type="ECO:0000256" key="1">
    <source>
        <dbReference type="SAM" id="MobiDB-lite"/>
    </source>
</evidence>
<dbReference type="Proteomes" id="UP000295507">
    <property type="component" value="Unassembled WGS sequence"/>
</dbReference>
<comment type="caution">
    <text evidence="2">The sequence shown here is derived from an EMBL/GenBank/DDBJ whole genome shotgun (WGS) entry which is preliminary data.</text>
</comment>
<name>A0A4R3RNS2_9HYPH</name>
<dbReference type="AlphaFoldDB" id="A0A4R3RNS2"/>
<feature type="compositionally biased region" description="Low complexity" evidence="1">
    <location>
        <begin position="19"/>
        <end position="29"/>
    </location>
</feature>
<protein>
    <submittedName>
        <fullName evidence="2">Uncharacterized protein</fullName>
    </submittedName>
</protein>
<accession>A0A4R3RNS2</accession>
<sequence length="58" mass="5869">MPVILGDEGNEGQSGGLFSGSEQSANSSSQREVNGMVVFAQAAQIPAAPPFHSFCAAS</sequence>
<evidence type="ECO:0000313" key="3">
    <source>
        <dbReference type="Proteomes" id="UP000295507"/>
    </source>
</evidence>
<proteinExistence type="predicted"/>
<evidence type="ECO:0000313" key="2">
    <source>
        <dbReference type="EMBL" id="TCU35442.1"/>
    </source>
</evidence>
<reference evidence="2 3" key="1">
    <citation type="submission" date="2019-03" db="EMBL/GenBank/DDBJ databases">
        <title>Genomic Encyclopedia of Type Strains, Phase IV (KMG-V): Genome sequencing to study the core and pangenomes of soil and plant-associated prokaryotes.</title>
        <authorList>
            <person name="Whitman W."/>
        </authorList>
    </citation>
    <scope>NUCLEOTIDE SEQUENCE [LARGE SCALE GENOMIC DNA]</scope>
    <source>
        <strain evidence="2 3">IE4868</strain>
    </source>
</reference>
<gene>
    <name evidence="2" type="ORF">EV129_10932</name>
</gene>
<organism evidence="2 3">
    <name type="scientific">Rhizobium azibense</name>
    <dbReference type="NCBI Taxonomy" id="1136135"/>
    <lineage>
        <taxon>Bacteria</taxon>
        <taxon>Pseudomonadati</taxon>
        <taxon>Pseudomonadota</taxon>
        <taxon>Alphaproteobacteria</taxon>
        <taxon>Hyphomicrobiales</taxon>
        <taxon>Rhizobiaceae</taxon>
        <taxon>Rhizobium/Agrobacterium group</taxon>
        <taxon>Rhizobium</taxon>
    </lineage>
</organism>
<dbReference type="EMBL" id="SMBK01000009">
    <property type="protein sequence ID" value="TCU35442.1"/>
    <property type="molecule type" value="Genomic_DNA"/>
</dbReference>